<feature type="site" description="Stabilizes the basic form of H active site to accept a proton" evidence="7">
    <location>
        <position position="90"/>
    </location>
</feature>
<dbReference type="HAMAP" id="MF_00083">
    <property type="entry name" value="Pept_tRNA_hydro_bact"/>
    <property type="match status" value="1"/>
</dbReference>
<comment type="similarity">
    <text evidence="5 7 9">Belongs to the PTH family.</text>
</comment>
<evidence type="ECO:0000256" key="5">
    <source>
        <dbReference type="ARBA" id="ARBA00038063"/>
    </source>
</evidence>
<reference evidence="10 11" key="1">
    <citation type="journal article" date="2016" name="Nat. Commun.">
        <title>Thousands of microbial genomes shed light on interconnected biogeochemical processes in an aquifer system.</title>
        <authorList>
            <person name="Anantharaman K."/>
            <person name="Brown C.T."/>
            <person name="Hug L.A."/>
            <person name="Sharon I."/>
            <person name="Castelle C.J."/>
            <person name="Probst A.J."/>
            <person name="Thomas B.C."/>
            <person name="Singh A."/>
            <person name="Wilkins M.J."/>
            <person name="Karaoz U."/>
            <person name="Brodie E.L."/>
            <person name="Williams K.H."/>
            <person name="Hubbard S.S."/>
            <person name="Banfield J.F."/>
        </authorList>
    </citation>
    <scope>NUCLEOTIDE SEQUENCE [LARGE SCALE GENOMIC DNA]</scope>
</reference>
<comment type="catalytic activity">
    <reaction evidence="7 8">
        <text>an N-acyl-L-alpha-aminoacyl-tRNA + H2O = an N-acyl-L-amino acid + a tRNA + H(+)</text>
        <dbReference type="Rhea" id="RHEA:54448"/>
        <dbReference type="Rhea" id="RHEA-COMP:10123"/>
        <dbReference type="Rhea" id="RHEA-COMP:13883"/>
        <dbReference type="ChEBI" id="CHEBI:15377"/>
        <dbReference type="ChEBI" id="CHEBI:15378"/>
        <dbReference type="ChEBI" id="CHEBI:59874"/>
        <dbReference type="ChEBI" id="CHEBI:78442"/>
        <dbReference type="ChEBI" id="CHEBI:138191"/>
        <dbReference type="EC" id="3.1.1.29"/>
    </reaction>
</comment>
<protein>
    <recommendedName>
        <fullName evidence="6 7">Peptidyl-tRNA hydrolase</fullName>
        <shortName evidence="7">Pth</shortName>
        <ecNumber evidence="1 7">3.1.1.29</ecNumber>
    </recommendedName>
</protein>
<keyword evidence="7" id="KW-0963">Cytoplasm</keyword>
<comment type="subcellular location">
    <subcellularLocation>
        <location evidence="7">Cytoplasm</location>
    </subcellularLocation>
</comment>
<dbReference type="GO" id="GO:0004045">
    <property type="term" value="F:peptidyl-tRNA hydrolase activity"/>
    <property type="evidence" value="ECO:0007669"/>
    <property type="project" value="UniProtKB-UniRule"/>
</dbReference>
<keyword evidence="3 7" id="KW-0378">Hydrolase</keyword>
<dbReference type="InterPro" id="IPR018171">
    <property type="entry name" value="Pept_tRNA_hydro_CS"/>
</dbReference>
<evidence type="ECO:0000313" key="10">
    <source>
        <dbReference type="EMBL" id="OGC59932.1"/>
    </source>
</evidence>
<dbReference type="GO" id="GO:0000049">
    <property type="term" value="F:tRNA binding"/>
    <property type="evidence" value="ECO:0007669"/>
    <property type="project" value="UniProtKB-UniRule"/>
</dbReference>
<dbReference type="PROSITE" id="PS01195">
    <property type="entry name" value="PEPT_TRNA_HYDROL_1"/>
    <property type="match status" value="1"/>
</dbReference>
<sequence>MFLVVGLGNPGTKYEKTRHNLGFMVLDKYAEDQNLPWEKDHDSLIAKVEIEGTKMILAKPQTMMNNSGREISRLMRFYKLEPQDLIVVHDEVDLPFGSLKTGVGSGSAGHNGVQSIIDSIATKDFQRVRGGIGKPAKEDFLGTDSWVMSDFTGEELKVLPQFIDSLISQLQDLLTPESFPQEPS</sequence>
<dbReference type="Pfam" id="PF01195">
    <property type="entry name" value="Pept_tRNA_hydro"/>
    <property type="match status" value="1"/>
</dbReference>
<dbReference type="Proteomes" id="UP000178964">
    <property type="component" value="Unassembled WGS sequence"/>
</dbReference>
<dbReference type="InterPro" id="IPR001328">
    <property type="entry name" value="Pept_tRNA_hydro"/>
</dbReference>
<feature type="binding site" evidence="7">
    <location>
        <position position="65"/>
    </location>
    <ligand>
        <name>tRNA</name>
        <dbReference type="ChEBI" id="CHEBI:17843"/>
    </ligand>
</feature>
<evidence type="ECO:0000256" key="8">
    <source>
        <dbReference type="RuleBase" id="RU000673"/>
    </source>
</evidence>
<feature type="active site" description="Proton acceptor" evidence="7">
    <location>
        <position position="19"/>
    </location>
</feature>
<dbReference type="InterPro" id="IPR036416">
    <property type="entry name" value="Pept_tRNA_hydro_sf"/>
</dbReference>
<keyword evidence="2 7" id="KW-0820">tRNA-binding</keyword>
<dbReference type="NCBIfam" id="TIGR00447">
    <property type="entry name" value="pth"/>
    <property type="match status" value="1"/>
</dbReference>
<organism evidence="10 11">
    <name type="scientific">candidate division WWE3 bacterium RIFCSPLOWO2_01_FULL_42_11</name>
    <dbReference type="NCBI Taxonomy" id="1802627"/>
    <lineage>
        <taxon>Bacteria</taxon>
        <taxon>Katanobacteria</taxon>
    </lineage>
</organism>
<evidence type="ECO:0000256" key="6">
    <source>
        <dbReference type="ARBA" id="ARBA00050038"/>
    </source>
</evidence>
<dbReference type="EC" id="3.1.1.29" evidence="1 7"/>
<evidence type="ECO:0000256" key="9">
    <source>
        <dbReference type="RuleBase" id="RU004320"/>
    </source>
</evidence>
<dbReference type="GO" id="GO:0072344">
    <property type="term" value="P:rescue of stalled ribosome"/>
    <property type="evidence" value="ECO:0007669"/>
    <property type="project" value="UniProtKB-UniRule"/>
</dbReference>
<evidence type="ECO:0000256" key="7">
    <source>
        <dbReference type="HAMAP-Rule" id="MF_00083"/>
    </source>
</evidence>
<comment type="function">
    <text evidence="7">Catalyzes the release of premature peptidyl moieties from peptidyl-tRNA molecules trapped in stalled 50S ribosomal subunits, and thus maintains levels of free tRNAs and 50S ribosomes.</text>
</comment>
<proteinExistence type="inferred from homology"/>
<dbReference type="PANTHER" id="PTHR17224">
    <property type="entry name" value="PEPTIDYL-TRNA HYDROLASE"/>
    <property type="match status" value="1"/>
</dbReference>
<feature type="binding site" evidence="7">
    <location>
        <position position="14"/>
    </location>
    <ligand>
        <name>tRNA</name>
        <dbReference type="ChEBI" id="CHEBI:17843"/>
    </ligand>
</feature>
<comment type="function">
    <text evidence="7">Hydrolyzes ribosome-free peptidyl-tRNAs (with 1 or more amino acids incorporated), which drop off the ribosome during protein synthesis, or as a result of ribosome stalling.</text>
</comment>
<feature type="binding site" evidence="7">
    <location>
        <position position="63"/>
    </location>
    <ligand>
        <name>tRNA</name>
        <dbReference type="ChEBI" id="CHEBI:17843"/>
    </ligand>
</feature>
<dbReference type="SUPFAM" id="SSF53178">
    <property type="entry name" value="Peptidyl-tRNA hydrolase-like"/>
    <property type="match status" value="1"/>
</dbReference>
<dbReference type="CDD" id="cd00462">
    <property type="entry name" value="PTH"/>
    <property type="match status" value="1"/>
</dbReference>
<dbReference type="GO" id="GO:0005737">
    <property type="term" value="C:cytoplasm"/>
    <property type="evidence" value="ECO:0007669"/>
    <property type="project" value="UniProtKB-SubCell"/>
</dbReference>
<name>A0A1F4VRU5_UNCKA</name>
<keyword evidence="4 7" id="KW-0694">RNA-binding</keyword>
<evidence type="ECO:0000256" key="1">
    <source>
        <dbReference type="ARBA" id="ARBA00013260"/>
    </source>
</evidence>
<dbReference type="GO" id="GO:0006515">
    <property type="term" value="P:protein quality control for misfolded or incompletely synthesized proteins"/>
    <property type="evidence" value="ECO:0007669"/>
    <property type="project" value="UniProtKB-UniRule"/>
</dbReference>
<dbReference type="STRING" id="1802627.A3A70_02405"/>
<gene>
    <name evidence="7" type="primary">pth</name>
    <name evidence="10" type="ORF">A3A70_02405</name>
</gene>
<feature type="site" description="Discriminates between blocked and unblocked aminoacyl-tRNA" evidence="7">
    <location>
        <position position="9"/>
    </location>
</feature>
<dbReference type="PANTHER" id="PTHR17224:SF1">
    <property type="entry name" value="PEPTIDYL-TRNA HYDROLASE"/>
    <property type="match status" value="1"/>
</dbReference>
<dbReference type="Gene3D" id="3.40.50.1470">
    <property type="entry name" value="Peptidyl-tRNA hydrolase"/>
    <property type="match status" value="1"/>
</dbReference>
<accession>A0A1F4VRU5</accession>
<dbReference type="AlphaFoldDB" id="A0A1F4VRU5"/>
<dbReference type="EMBL" id="MEVK01000004">
    <property type="protein sequence ID" value="OGC59932.1"/>
    <property type="molecule type" value="Genomic_DNA"/>
</dbReference>
<evidence type="ECO:0000256" key="4">
    <source>
        <dbReference type="ARBA" id="ARBA00022884"/>
    </source>
</evidence>
<evidence type="ECO:0000256" key="2">
    <source>
        <dbReference type="ARBA" id="ARBA00022555"/>
    </source>
</evidence>
<feature type="binding site" evidence="7">
    <location>
        <position position="111"/>
    </location>
    <ligand>
        <name>tRNA</name>
        <dbReference type="ChEBI" id="CHEBI:17843"/>
    </ligand>
</feature>
<comment type="subunit">
    <text evidence="7">Monomer.</text>
</comment>
<evidence type="ECO:0000256" key="3">
    <source>
        <dbReference type="ARBA" id="ARBA00022801"/>
    </source>
</evidence>
<comment type="caution">
    <text evidence="10">The sequence shown here is derived from an EMBL/GenBank/DDBJ whole genome shotgun (WGS) entry which is preliminary data.</text>
</comment>
<evidence type="ECO:0000313" key="11">
    <source>
        <dbReference type="Proteomes" id="UP000178964"/>
    </source>
</evidence>